<feature type="transmembrane region" description="Helical" evidence="1">
    <location>
        <begin position="47"/>
        <end position="65"/>
    </location>
</feature>
<evidence type="ECO:0000313" key="4">
    <source>
        <dbReference type="Proteomes" id="UP000240243"/>
    </source>
</evidence>
<dbReference type="EMBL" id="PXYG01000005">
    <property type="protein sequence ID" value="PSJ44733.1"/>
    <property type="molecule type" value="Genomic_DNA"/>
</dbReference>
<dbReference type="AlphaFoldDB" id="A0A2P7R3D4"/>
<name>A0A2P7R3D4_9GAMM</name>
<dbReference type="InterPro" id="IPR018392">
    <property type="entry name" value="LysM"/>
</dbReference>
<dbReference type="Pfam" id="PF04225">
    <property type="entry name" value="LysM_OapA"/>
    <property type="match status" value="1"/>
</dbReference>
<dbReference type="RefSeq" id="WP_106729984.1">
    <property type="nucleotide sequence ID" value="NZ_PXYG01000005.1"/>
</dbReference>
<evidence type="ECO:0000259" key="2">
    <source>
        <dbReference type="PROSITE" id="PS51782"/>
    </source>
</evidence>
<proteinExistence type="predicted"/>
<sequence>MTRRKAVTQRSKPASFGTRFNQSTLPLRQALGRGLQQLPRFPRTHRLALLVLVPLWLLLLAWQPAPSTPAVPVTGSLAVPLGSAQVRTIEVPDGGRRIDHTLAQGETLAALFRQWQLPGQDLIALVQAEPSYKPLSNLRAGQDLTLVLAADGRLHYLEIRDNGLVLNGFRRLGQEFTAVTTP</sequence>
<protein>
    <recommendedName>
        <fullName evidence="2">LysM domain-containing protein</fullName>
    </recommendedName>
</protein>
<keyword evidence="1" id="KW-0812">Transmembrane</keyword>
<keyword evidence="1" id="KW-0472">Membrane</keyword>
<comment type="caution">
    <text evidence="3">The sequence shown here is derived from an EMBL/GenBank/DDBJ whole genome shotgun (WGS) entry which is preliminary data.</text>
</comment>
<dbReference type="InterPro" id="IPR007340">
    <property type="entry name" value="LysM_Opacity-associatedA"/>
</dbReference>
<feature type="domain" description="LysM" evidence="2">
    <location>
        <begin position="98"/>
        <end position="146"/>
    </location>
</feature>
<dbReference type="GO" id="GO:0042834">
    <property type="term" value="F:peptidoglycan binding"/>
    <property type="evidence" value="ECO:0007669"/>
    <property type="project" value="InterPro"/>
</dbReference>
<gene>
    <name evidence="3" type="ORF">C7H85_12185</name>
</gene>
<keyword evidence="1" id="KW-1133">Transmembrane helix</keyword>
<dbReference type="Gene3D" id="3.10.450.350">
    <property type="match status" value="1"/>
</dbReference>
<evidence type="ECO:0000313" key="3">
    <source>
        <dbReference type="EMBL" id="PSJ44733.1"/>
    </source>
</evidence>
<dbReference type="PROSITE" id="PS51782">
    <property type="entry name" value="LYSM"/>
    <property type="match status" value="1"/>
</dbReference>
<dbReference type="Proteomes" id="UP000240243">
    <property type="component" value="Unassembled WGS sequence"/>
</dbReference>
<organism evidence="3 4">
    <name type="scientific">Zobellella endophytica</name>
    <dbReference type="NCBI Taxonomy" id="2116700"/>
    <lineage>
        <taxon>Bacteria</taxon>
        <taxon>Pseudomonadati</taxon>
        <taxon>Pseudomonadota</taxon>
        <taxon>Gammaproteobacteria</taxon>
        <taxon>Aeromonadales</taxon>
        <taxon>Aeromonadaceae</taxon>
        <taxon>Zobellella</taxon>
    </lineage>
</organism>
<reference evidence="3 4" key="1">
    <citation type="submission" date="2018-03" db="EMBL/GenBank/DDBJ databases">
        <title>The draft genome of Zobellella sp. 59N8.</title>
        <authorList>
            <person name="Liu L."/>
            <person name="Li L."/>
            <person name="Zhang X."/>
            <person name="Liang L."/>
            <person name="Wang T."/>
        </authorList>
    </citation>
    <scope>NUCLEOTIDE SEQUENCE [LARGE SCALE GENOMIC DNA]</scope>
    <source>
        <strain evidence="3 4">59N8</strain>
    </source>
</reference>
<evidence type="ECO:0000256" key="1">
    <source>
        <dbReference type="SAM" id="Phobius"/>
    </source>
</evidence>
<accession>A0A2P7R3D4</accession>
<dbReference type="OrthoDB" id="6398769at2"/>
<keyword evidence="4" id="KW-1185">Reference proteome</keyword>